<protein>
    <submittedName>
        <fullName evidence="2">Uncharacterized protein</fullName>
    </submittedName>
</protein>
<keyword evidence="1" id="KW-0732">Signal</keyword>
<keyword evidence="3" id="KW-1185">Reference proteome</keyword>
<dbReference type="EMBL" id="MWZD01000007">
    <property type="protein sequence ID" value="PRI12644.1"/>
    <property type="molecule type" value="Genomic_DNA"/>
</dbReference>
<organism evidence="2 3">
    <name type="scientific">Leucobacter massiliensis</name>
    <dbReference type="NCBI Taxonomy" id="1686285"/>
    <lineage>
        <taxon>Bacteria</taxon>
        <taxon>Bacillati</taxon>
        <taxon>Actinomycetota</taxon>
        <taxon>Actinomycetes</taxon>
        <taxon>Micrococcales</taxon>
        <taxon>Microbacteriaceae</taxon>
        <taxon>Leucobacter</taxon>
    </lineage>
</organism>
<dbReference type="NCBIfam" id="NF038015">
    <property type="entry name" value="AztD"/>
    <property type="match status" value="1"/>
</dbReference>
<dbReference type="InterPro" id="IPR015943">
    <property type="entry name" value="WD40/YVTN_repeat-like_dom_sf"/>
</dbReference>
<name>A0A2S9QSS1_9MICO</name>
<reference evidence="2 3" key="1">
    <citation type="journal article" date="2017" name="New Microbes New Infect">
        <title>Genome sequence of 'Leucobacter massiliensis' sp. nov. isolated from human pharynx after travel to the 2014 Hajj.</title>
        <authorList>
            <person name="Leangapichart T."/>
            <person name="Gautret P."/>
            <person name="Nguyen T.T."/>
            <person name="Armstrong N."/>
            <person name="Rolain J.M."/>
        </authorList>
    </citation>
    <scope>NUCLEOTIDE SEQUENCE [LARGE SCALE GENOMIC DNA]</scope>
    <source>
        <strain evidence="2 3">122RC15</strain>
    </source>
</reference>
<feature type="signal peptide" evidence="1">
    <location>
        <begin position="1"/>
        <end position="31"/>
    </location>
</feature>
<feature type="chain" id="PRO_5039252264" evidence="1">
    <location>
        <begin position="32"/>
        <end position="407"/>
    </location>
</feature>
<dbReference type="SUPFAM" id="SSF50969">
    <property type="entry name" value="YVTN repeat-like/Quinoprotein amine dehydrogenase"/>
    <property type="match status" value="1"/>
</dbReference>
<dbReference type="InterPro" id="IPR047697">
    <property type="entry name" value="AztD-like"/>
</dbReference>
<dbReference type="InterPro" id="IPR011044">
    <property type="entry name" value="Quino_amine_DH_bsu"/>
</dbReference>
<sequence>MRPPERETMKRHARAAAAAAALASFSLLATACASPGGGEAAGAGSGTGSASPKGRVAVAYAGGIAVLDPKTLEPLGEVATEEFTRLNAWGDGRTIAVTTSAGFQLLDTAAPELTGLVFEAGAAGHVVRHGGKTVLFDDGTGTTTIADTDAFSAGYDALPETAVYTAEAAHHGVSIVLEDGTLLTTVGDENARSGAAALHAHDDHWHEEAVNADCPGIHGEGTAAGETVVFGCEDGALLYADGEFTKLTAPDAYGRMGNAFVSEGSPIVVGDYKDDPDAEGYLLNAVTLIDTEAQSFEVVRLPEEVRYTFRDIARGPGDLAYILSTDGRIHTLDPETGELVDATEVIAPWEGPADWQDPHPAITVNGDIAYVTEPAAKAVHAVDLTTGETVATAELAHAPNEIAVALG</sequence>
<evidence type="ECO:0000313" key="3">
    <source>
        <dbReference type="Proteomes" id="UP000238650"/>
    </source>
</evidence>
<comment type="caution">
    <text evidence="2">The sequence shown here is derived from an EMBL/GenBank/DDBJ whole genome shotgun (WGS) entry which is preliminary data.</text>
</comment>
<proteinExistence type="predicted"/>
<dbReference type="Gene3D" id="2.130.10.10">
    <property type="entry name" value="YVTN repeat-like/Quinoprotein amine dehydrogenase"/>
    <property type="match status" value="1"/>
</dbReference>
<gene>
    <name evidence="2" type="ORF">B4915_00165</name>
</gene>
<evidence type="ECO:0000256" key="1">
    <source>
        <dbReference type="SAM" id="SignalP"/>
    </source>
</evidence>
<dbReference type="Proteomes" id="UP000238650">
    <property type="component" value="Unassembled WGS sequence"/>
</dbReference>
<evidence type="ECO:0000313" key="2">
    <source>
        <dbReference type="EMBL" id="PRI12644.1"/>
    </source>
</evidence>
<dbReference type="AlphaFoldDB" id="A0A2S9QSS1"/>
<accession>A0A2S9QSS1</accession>
<dbReference type="PROSITE" id="PS51257">
    <property type="entry name" value="PROKAR_LIPOPROTEIN"/>
    <property type="match status" value="1"/>
</dbReference>